<dbReference type="OrthoDB" id="9795531at2"/>
<dbReference type="PANTHER" id="PTHR34386">
    <property type="entry name" value="GLUTAREDOXIN"/>
    <property type="match status" value="1"/>
</dbReference>
<evidence type="ECO:0000259" key="1">
    <source>
        <dbReference type="Pfam" id="PF00462"/>
    </source>
</evidence>
<dbReference type="GO" id="GO:0009055">
    <property type="term" value="F:electron transfer activity"/>
    <property type="evidence" value="ECO:0007669"/>
    <property type="project" value="TreeGrafter"/>
</dbReference>
<dbReference type="Gene3D" id="3.40.30.10">
    <property type="entry name" value="Glutaredoxin"/>
    <property type="match status" value="1"/>
</dbReference>
<sequence length="76" mass="8732">MKNVTIYTSSSCSYCHAAKDYFNENNIPYTEKNVSEDPEARKTLIQKKIMGVPAIFIEDEVVVGFDKERINELLEI</sequence>
<reference evidence="3" key="1">
    <citation type="submission" date="2017-02" db="EMBL/GenBank/DDBJ databases">
        <authorList>
            <person name="Varghese N."/>
            <person name="Submissions S."/>
        </authorList>
    </citation>
    <scope>NUCLEOTIDE SEQUENCE [LARGE SCALE GENOMIC DNA]</scope>
    <source>
        <strain evidence="3">ATCC 35199</strain>
    </source>
</reference>
<dbReference type="EMBL" id="FUYN01000003">
    <property type="protein sequence ID" value="SKB45253.1"/>
    <property type="molecule type" value="Genomic_DNA"/>
</dbReference>
<gene>
    <name evidence="2" type="ORF">SAMN02745120_1557</name>
</gene>
<dbReference type="Proteomes" id="UP000243406">
    <property type="component" value="Unassembled WGS sequence"/>
</dbReference>
<dbReference type="PROSITE" id="PS51354">
    <property type="entry name" value="GLUTAREDOXIN_2"/>
    <property type="match status" value="1"/>
</dbReference>
<accession>A0A1T5BEI8</accession>
<dbReference type="InterPro" id="IPR002109">
    <property type="entry name" value="Glutaredoxin"/>
</dbReference>
<name>A0A1T5BEI8_9FIRM</name>
<keyword evidence="3" id="KW-1185">Reference proteome</keyword>
<dbReference type="SUPFAM" id="SSF52833">
    <property type="entry name" value="Thioredoxin-like"/>
    <property type="match status" value="1"/>
</dbReference>
<dbReference type="CDD" id="cd02976">
    <property type="entry name" value="NrdH"/>
    <property type="match status" value="1"/>
</dbReference>
<dbReference type="InterPro" id="IPR051548">
    <property type="entry name" value="Grx-like_ET"/>
</dbReference>
<evidence type="ECO:0000313" key="3">
    <source>
        <dbReference type="Proteomes" id="UP000243406"/>
    </source>
</evidence>
<proteinExistence type="predicted"/>
<dbReference type="PANTHER" id="PTHR34386:SF1">
    <property type="entry name" value="GLUTAREDOXIN-LIKE PROTEIN NRDH"/>
    <property type="match status" value="1"/>
</dbReference>
<dbReference type="RefSeq" id="WP_013361067.1">
    <property type="nucleotide sequence ID" value="NZ_CP154629.1"/>
</dbReference>
<dbReference type="AlphaFoldDB" id="A0A1T5BEI8"/>
<dbReference type="InterPro" id="IPR036249">
    <property type="entry name" value="Thioredoxin-like_sf"/>
</dbReference>
<evidence type="ECO:0000313" key="2">
    <source>
        <dbReference type="EMBL" id="SKB45253.1"/>
    </source>
</evidence>
<dbReference type="GO" id="GO:0045454">
    <property type="term" value="P:cell redox homeostasis"/>
    <property type="evidence" value="ECO:0007669"/>
    <property type="project" value="TreeGrafter"/>
</dbReference>
<organism evidence="2 3">
    <name type="scientific">Acetoanaerobium noterae</name>
    <dbReference type="NCBI Taxonomy" id="745369"/>
    <lineage>
        <taxon>Bacteria</taxon>
        <taxon>Bacillati</taxon>
        <taxon>Bacillota</taxon>
        <taxon>Clostridia</taxon>
        <taxon>Peptostreptococcales</taxon>
        <taxon>Filifactoraceae</taxon>
        <taxon>Acetoanaerobium</taxon>
    </lineage>
</organism>
<dbReference type="Pfam" id="PF00462">
    <property type="entry name" value="Glutaredoxin"/>
    <property type="match status" value="1"/>
</dbReference>
<feature type="domain" description="Glutaredoxin" evidence="1">
    <location>
        <begin position="4"/>
        <end position="62"/>
    </location>
</feature>
<protein>
    <submittedName>
        <fullName evidence="2">Glutaredoxin-like protein, YruB-family</fullName>
    </submittedName>
</protein>